<evidence type="ECO:0000256" key="6">
    <source>
        <dbReference type="ARBA" id="ARBA00022676"/>
    </source>
</evidence>
<keyword evidence="7" id="KW-0808">Transferase</keyword>
<evidence type="ECO:0000256" key="11">
    <source>
        <dbReference type="ARBA" id="ARBA00049902"/>
    </source>
</evidence>
<dbReference type="GO" id="GO:0008955">
    <property type="term" value="F:peptidoglycan glycosyltransferase activity"/>
    <property type="evidence" value="ECO:0007669"/>
    <property type="project" value="UniProtKB-EC"/>
</dbReference>
<evidence type="ECO:0000259" key="12">
    <source>
        <dbReference type="Pfam" id="PF00905"/>
    </source>
</evidence>
<evidence type="ECO:0000256" key="1">
    <source>
        <dbReference type="ARBA" id="ARBA00004752"/>
    </source>
</evidence>
<dbReference type="InterPro" id="IPR001460">
    <property type="entry name" value="PCN-bd_Tpept"/>
</dbReference>
<dbReference type="Gene3D" id="3.40.710.10">
    <property type="entry name" value="DD-peptidase/beta-lactamase superfamily"/>
    <property type="match status" value="1"/>
</dbReference>
<keyword evidence="6" id="KW-0328">Glycosyltransferase</keyword>
<gene>
    <name evidence="14" type="primary">pbpC</name>
    <name evidence="14" type="ORF">DI536_23955</name>
</gene>
<dbReference type="PANTHER" id="PTHR32282">
    <property type="entry name" value="BINDING PROTEIN TRANSPEPTIDASE, PUTATIVE-RELATED"/>
    <property type="match status" value="1"/>
</dbReference>
<evidence type="ECO:0000256" key="4">
    <source>
        <dbReference type="ARBA" id="ARBA00022645"/>
    </source>
</evidence>
<sequence>MKRVVSVALVLLTPALAFIAAPLPPGLLDYRPVVSVKITDRDGGLLRELRSRDDGRSTPLTSSQLSAQVRAAFLAAEDHRFASHLGVSPIAMLRAAKQNFRAGHVVAGGSTISQQLARTLVPRERTFLGKFQEAMWALRLEAHLSKDEILTQYLNRIAFGNNTFGLEAASQLYFGKKAEHLSLGQAAMLASIPRGPSAYDPYRRPSKVAERRSWVLARLELTGLATKEDVEVARAEPLDLTNFRAAFNAPHFVNYIAANLERWGLKEAVVVETTIDPRLQPVVEAQIAEEISRLAERRVGSAAAVVVDNETGEVLAYAGSADFFDESIQGQNDGIQMRRQPGSALKPFIYAEAFTRGYTPATVIPDLDTAFAAPKGAYAPKNYDRRLHGPVRAREALANSYNVPAVRVADDVGLGNALEVLHAAGFDSLKQGAEHYGLGLALGNGEVSLWEAARAYSGLSRGGVLKPLVPIRRAFKADGTELKIPRELKAHRFTDSRAAALVAHILSDNAARARAFGLDNALRFEFPVAAKTGTSKGYSDNWTVGFTRERTVAVWAGNFDGTPMIQVSGITGAGPVFKRVMNKSMKNLTPAPLINRANLDAVSICPLSGGRAGPTCPAAMDELFIPGSAPKHDCSMHGQLSASLSPELKQRCLQLAASEGRIADLGLDFYDWARNEGLSREPWLASACLGNTADDETARVLNPTKGGEFLLLADLPLADQAIPVRIRAAPSHGTLTVFIDGQRTLELKAPFTGRVPATQGKHVLEVRDASGAVLDSVNYLVRR</sequence>
<dbReference type="GO" id="GO:0009252">
    <property type="term" value="P:peptidoglycan biosynthetic process"/>
    <property type="evidence" value="ECO:0007669"/>
    <property type="project" value="UniProtKB-UniPathway"/>
</dbReference>
<feature type="domain" description="Penicillin-binding protein transpeptidase" evidence="12">
    <location>
        <begin position="303"/>
        <end position="581"/>
    </location>
</feature>
<dbReference type="Gene3D" id="1.10.3810.10">
    <property type="entry name" value="Biosynthetic peptidoglycan transglycosylase-like"/>
    <property type="match status" value="1"/>
</dbReference>
<keyword evidence="5" id="KW-0645">Protease</keyword>
<evidence type="ECO:0000259" key="13">
    <source>
        <dbReference type="Pfam" id="PF00912"/>
    </source>
</evidence>
<evidence type="ECO:0000256" key="2">
    <source>
        <dbReference type="ARBA" id="ARBA00007090"/>
    </source>
</evidence>
<dbReference type="UniPathway" id="UPA00219"/>
<dbReference type="InterPro" id="IPR023346">
    <property type="entry name" value="Lysozyme-like_dom_sf"/>
</dbReference>
<dbReference type="InterPro" id="IPR012338">
    <property type="entry name" value="Beta-lactam/transpept-like"/>
</dbReference>
<accession>A0A2W5VFF2</accession>
<dbReference type="EC" id="2.4.99.28" evidence="10"/>
<comment type="catalytic activity">
    <reaction evidence="11">
        <text>[GlcNAc-(1-&gt;4)-Mur2Ac(oyl-L-Ala-gamma-D-Glu-L-Lys-D-Ala-D-Ala)](n)-di-trans,octa-cis-undecaprenyl diphosphate + beta-D-GlcNAc-(1-&gt;4)-Mur2Ac(oyl-L-Ala-gamma-D-Glu-L-Lys-D-Ala-D-Ala)-di-trans,octa-cis-undecaprenyl diphosphate = [GlcNAc-(1-&gt;4)-Mur2Ac(oyl-L-Ala-gamma-D-Glu-L-Lys-D-Ala-D-Ala)](n+1)-di-trans,octa-cis-undecaprenyl diphosphate + di-trans,octa-cis-undecaprenyl diphosphate + H(+)</text>
        <dbReference type="Rhea" id="RHEA:23708"/>
        <dbReference type="Rhea" id="RHEA-COMP:9602"/>
        <dbReference type="Rhea" id="RHEA-COMP:9603"/>
        <dbReference type="ChEBI" id="CHEBI:15378"/>
        <dbReference type="ChEBI" id="CHEBI:58405"/>
        <dbReference type="ChEBI" id="CHEBI:60033"/>
        <dbReference type="ChEBI" id="CHEBI:78435"/>
        <dbReference type="EC" id="2.4.99.28"/>
    </reaction>
</comment>
<evidence type="ECO:0000256" key="8">
    <source>
        <dbReference type="ARBA" id="ARBA00022801"/>
    </source>
</evidence>
<organism evidence="14 15">
    <name type="scientific">Archangium gephyra</name>
    <dbReference type="NCBI Taxonomy" id="48"/>
    <lineage>
        <taxon>Bacteria</taxon>
        <taxon>Pseudomonadati</taxon>
        <taxon>Myxococcota</taxon>
        <taxon>Myxococcia</taxon>
        <taxon>Myxococcales</taxon>
        <taxon>Cystobacterineae</taxon>
        <taxon>Archangiaceae</taxon>
        <taxon>Archangium</taxon>
    </lineage>
</organism>
<evidence type="ECO:0000256" key="5">
    <source>
        <dbReference type="ARBA" id="ARBA00022670"/>
    </source>
</evidence>
<dbReference type="GO" id="GO:0030288">
    <property type="term" value="C:outer membrane-bounded periplasmic space"/>
    <property type="evidence" value="ECO:0007669"/>
    <property type="project" value="TreeGrafter"/>
</dbReference>
<evidence type="ECO:0000256" key="10">
    <source>
        <dbReference type="ARBA" id="ARBA00044770"/>
    </source>
</evidence>
<feature type="domain" description="Glycosyl transferase family 51" evidence="13">
    <location>
        <begin position="53"/>
        <end position="219"/>
    </location>
</feature>
<keyword evidence="4" id="KW-0121">Carboxypeptidase</keyword>
<dbReference type="NCBIfam" id="TIGR02073">
    <property type="entry name" value="PBP_1c"/>
    <property type="match status" value="1"/>
</dbReference>
<dbReference type="InterPro" id="IPR001264">
    <property type="entry name" value="Glyco_trans_51"/>
</dbReference>
<dbReference type="Pfam" id="PF00912">
    <property type="entry name" value="Transgly"/>
    <property type="match status" value="1"/>
</dbReference>
<dbReference type="GO" id="GO:0004180">
    <property type="term" value="F:carboxypeptidase activity"/>
    <property type="evidence" value="ECO:0007669"/>
    <property type="project" value="UniProtKB-KW"/>
</dbReference>
<dbReference type="InterPro" id="IPR011815">
    <property type="entry name" value="PBP_1c"/>
</dbReference>
<dbReference type="InterPro" id="IPR050396">
    <property type="entry name" value="Glycosyltr_51/Transpeptidase"/>
</dbReference>
<reference evidence="14 15" key="1">
    <citation type="submission" date="2017-08" db="EMBL/GenBank/DDBJ databases">
        <title>Infants hospitalized years apart are colonized by the same room-sourced microbial strains.</title>
        <authorList>
            <person name="Brooks B."/>
            <person name="Olm M.R."/>
            <person name="Firek B.A."/>
            <person name="Baker R."/>
            <person name="Thomas B.C."/>
            <person name="Morowitz M.J."/>
            <person name="Banfield J.F."/>
        </authorList>
    </citation>
    <scope>NUCLEOTIDE SEQUENCE [LARGE SCALE GENOMIC DNA]</scope>
    <source>
        <strain evidence="14">S2_003_000_R2_14</strain>
    </source>
</reference>
<protein>
    <recommendedName>
        <fullName evidence="10">peptidoglycan glycosyltransferase</fullName>
        <ecNumber evidence="10">2.4.99.28</ecNumber>
    </recommendedName>
</protein>
<comment type="similarity">
    <text evidence="2">In the C-terminal section; belongs to the transpeptidase family.</text>
</comment>
<dbReference type="Pfam" id="PF00905">
    <property type="entry name" value="Transpeptidase"/>
    <property type="match status" value="1"/>
</dbReference>
<dbReference type="Proteomes" id="UP000249061">
    <property type="component" value="Unassembled WGS sequence"/>
</dbReference>
<comment type="caution">
    <text evidence="14">The sequence shown here is derived from an EMBL/GenBank/DDBJ whole genome shotgun (WGS) entry which is preliminary data.</text>
</comment>
<dbReference type="GO" id="GO:0006508">
    <property type="term" value="P:proteolysis"/>
    <property type="evidence" value="ECO:0007669"/>
    <property type="project" value="UniProtKB-KW"/>
</dbReference>
<name>A0A2W5VFF2_9BACT</name>
<dbReference type="InterPro" id="IPR036950">
    <property type="entry name" value="PBP_transglycosylase"/>
</dbReference>
<evidence type="ECO:0000313" key="14">
    <source>
        <dbReference type="EMBL" id="PZR08941.1"/>
    </source>
</evidence>
<dbReference type="SUPFAM" id="SSF53955">
    <property type="entry name" value="Lysozyme-like"/>
    <property type="match status" value="1"/>
</dbReference>
<keyword evidence="8" id="KW-0378">Hydrolase</keyword>
<dbReference type="PANTHER" id="PTHR32282:SF15">
    <property type="entry name" value="PENICILLIN-BINDING PROTEIN 1C"/>
    <property type="match status" value="1"/>
</dbReference>
<comment type="similarity">
    <text evidence="3">In the N-terminal section; belongs to the glycosyltransferase 51 family.</text>
</comment>
<dbReference type="EMBL" id="QFQP01000023">
    <property type="protein sequence ID" value="PZR08941.1"/>
    <property type="molecule type" value="Genomic_DNA"/>
</dbReference>
<evidence type="ECO:0000256" key="9">
    <source>
        <dbReference type="ARBA" id="ARBA00023268"/>
    </source>
</evidence>
<dbReference type="AlphaFoldDB" id="A0A2W5VFF2"/>
<dbReference type="GO" id="GO:0008658">
    <property type="term" value="F:penicillin binding"/>
    <property type="evidence" value="ECO:0007669"/>
    <property type="project" value="InterPro"/>
</dbReference>
<evidence type="ECO:0000313" key="15">
    <source>
        <dbReference type="Proteomes" id="UP000249061"/>
    </source>
</evidence>
<dbReference type="SUPFAM" id="SSF56601">
    <property type="entry name" value="beta-lactamase/transpeptidase-like"/>
    <property type="match status" value="1"/>
</dbReference>
<keyword evidence="9" id="KW-0511">Multifunctional enzyme</keyword>
<comment type="pathway">
    <text evidence="1">Cell wall biogenesis; peptidoglycan biosynthesis.</text>
</comment>
<evidence type="ECO:0000256" key="7">
    <source>
        <dbReference type="ARBA" id="ARBA00022679"/>
    </source>
</evidence>
<evidence type="ECO:0000256" key="3">
    <source>
        <dbReference type="ARBA" id="ARBA00007739"/>
    </source>
</evidence>
<proteinExistence type="inferred from homology"/>